<dbReference type="InterPro" id="IPR016195">
    <property type="entry name" value="Pol/histidinol_Pase-like"/>
</dbReference>
<gene>
    <name evidence="1" type="ORF">UNLARM2_0688</name>
</gene>
<reference evidence="1 2" key="1">
    <citation type="journal article" date="2009" name="Genome Biol.">
        <title>Community-wide analysis of microbial genome sequence signatures.</title>
        <authorList>
            <person name="Dick G.J."/>
            <person name="Andersson A.F."/>
            <person name="Baker B.J."/>
            <person name="Simmons S.L."/>
            <person name="Thomas B.C."/>
            <person name="Yelton A.P."/>
            <person name="Banfield J.F."/>
        </authorList>
    </citation>
    <scope>NUCLEOTIDE SEQUENCE [LARGE SCALE GENOMIC DNA]</scope>
    <source>
        <strain evidence="1">ARMAN-2</strain>
    </source>
</reference>
<accession>C7DHZ4</accession>
<evidence type="ECO:0000313" key="1">
    <source>
        <dbReference type="EMBL" id="EET89568.1"/>
    </source>
</evidence>
<evidence type="ECO:0000313" key="2">
    <source>
        <dbReference type="Proteomes" id="UP000332487"/>
    </source>
</evidence>
<proteinExistence type="predicted"/>
<dbReference type="SUPFAM" id="SSF89550">
    <property type="entry name" value="PHP domain-like"/>
    <property type="match status" value="1"/>
</dbReference>
<name>C7DHZ4_MICA2</name>
<protein>
    <submittedName>
        <fullName evidence="1">Uncharacterized protein</fullName>
    </submittedName>
</protein>
<keyword evidence="2" id="KW-1185">Reference proteome</keyword>
<sequence length="176" mass="18860">MKYYDLVAPGFEPDPGLVMRLGFEKAFSCGKDIAFLDSDSGAASESRFVCAGYKGSGMMAAIRNGASAIVPLGLEIENKVAEYAEGSETVVCVPVSRIISGFGFNRLRNISRAKSLLRVCKKYGAKFTFITFAENALGMLSYMQIIEVAKMLGASESEARAAVSIANRSIVTGEIQ</sequence>
<reference evidence="1 2" key="2">
    <citation type="journal article" date="2010" name="Proc. Natl. Acad. Sci. U.S.A.">
        <title>Enigmatic, ultrasmall, uncultivated Archaea.</title>
        <authorList>
            <person name="Baker B.J."/>
            <person name="Comolli L.R."/>
            <person name="Dick G.J."/>
            <person name="Hauser L.J."/>
            <person name="Hyatt D."/>
            <person name="Dill B.D."/>
            <person name="Land M.L."/>
            <person name="Verberkmoes N.C."/>
            <person name="Hettich R.L."/>
            <person name="Banfield J.F."/>
        </authorList>
    </citation>
    <scope>NUCLEOTIDE SEQUENCE [LARGE SCALE GENOMIC DNA]</scope>
    <source>
        <strain evidence="1">ARMAN-2</strain>
    </source>
</reference>
<dbReference type="AlphaFoldDB" id="C7DHZ4"/>
<dbReference type="Proteomes" id="UP000332487">
    <property type="component" value="Unassembled WGS sequence"/>
</dbReference>
<dbReference type="EMBL" id="GG697241">
    <property type="protein sequence ID" value="EET89568.1"/>
    <property type="molecule type" value="Genomic_DNA"/>
</dbReference>
<dbReference type="Gene3D" id="3.20.20.140">
    <property type="entry name" value="Metal-dependent hydrolases"/>
    <property type="match status" value="1"/>
</dbReference>
<organism evidence="1 2">
    <name type="scientific">Candidatus Micrarchaeum acidiphilum ARMAN-2</name>
    <dbReference type="NCBI Taxonomy" id="425595"/>
    <lineage>
        <taxon>Archaea</taxon>
        <taxon>Candidatus Micrarchaeota</taxon>
        <taxon>Candidatus Micrarchaeia</taxon>
        <taxon>Candidatus Micrarchaeales</taxon>
        <taxon>Candidatus Micrarchaeaceae</taxon>
        <taxon>Candidatus Micrarchaeum</taxon>
    </lineage>
</organism>